<dbReference type="EMBL" id="MVHG01000029">
    <property type="protein sequence ID" value="ORA14442.1"/>
    <property type="molecule type" value="Genomic_DNA"/>
</dbReference>
<evidence type="ECO:0000256" key="1">
    <source>
        <dbReference type="SAM" id="MobiDB-lite"/>
    </source>
</evidence>
<comment type="caution">
    <text evidence="2">The sequence shown here is derived from an EMBL/GenBank/DDBJ whole genome shotgun (WGS) entry which is preliminary data.</text>
</comment>
<keyword evidence="3" id="KW-1185">Reference proteome</keyword>
<organism evidence="2 3">
    <name type="scientific">Mycobacterium arosiense ATCC BAA-1401 = DSM 45069</name>
    <dbReference type="NCBI Taxonomy" id="1265311"/>
    <lineage>
        <taxon>Bacteria</taxon>
        <taxon>Bacillati</taxon>
        <taxon>Actinomycetota</taxon>
        <taxon>Actinomycetes</taxon>
        <taxon>Mycobacteriales</taxon>
        <taxon>Mycobacteriaceae</taxon>
        <taxon>Mycobacterium</taxon>
        <taxon>Mycobacterium avium complex (MAC)</taxon>
    </lineage>
</organism>
<dbReference type="Proteomes" id="UP000192707">
    <property type="component" value="Unassembled WGS sequence"/>
</dbReference>
<sequence length="107" mass="11443">MPSTTSQRSWPETPSSNSSTSKTAPSTATRSRSSPALRQLASLHGEGDIKSEAGALRALLHAGAEAVGERVLDVGYAELAAEFNSEPASVERRTARNLHVRRSRAER</sequence>
<name>A0A1W9ZFZ0_MYCAI</name>
<feature type="compositionally biased region" description="Low complexity" evidence="1">
    <location>
        <begin position="8"/>
        <end position="36"/>
    </location>
</feature>
<protein>
    <submittedName>
        <fullName evidence="2">Uncharacterized protein</fullName>
    </submittedName>
</protein>
<gene>
    <name evidence="2" type="ORF">BST14_13945</name>
</gene>
<feature type="region of interest" description="Disordered" evidence="1">
    <location>
        <begin position="1"/>
        <end position="37"/>
    </location>
</feature>
<accession>A0A1W9ZFZ0</accession>
<evidence type="ECO:0000313" key="3">
    <source>
        <dbReference type="Proteomes" id="UP000192707"/>
    </source>
</evidence>
<evidence type="ECO:0000313" key="2">
    <source>
        <dbReference type="EMBL" id="ORA14442.1"/>
    </source>
</evidence>
<reference evidence="2 3" key="1">
    <citation type="submission" date="2016-12" db="EMBL/GenBank/DDBJ databases">
        <title>The new phylogeny of genus Mycobacterium.</title>
        <authorList>
            <person name="Tortoli E."/>
            <person name="Trovato A."/>
            <person name="Cirillo D.M."/>
        </authorList>
    </citation>
    <scope>NUCLEOTIDE SEQUENCE [LARGE SCALE GENOMIC DNA]</scope>
    <source>
        <strain evidence="2 3">DSM 45069</strain>
    </source>
</reference>
<proteinExistence type="predicted"/>
<dbReference type="AlphaFoldDB" id="A0A1W9ZFZ0"/>